<feature type="domain" description="DUF4123" evidence="1">
    <location>
        <begin position="128"/>
        <end position="241"/>
    </location>
</feature>
<reference evidence="2 3" key="1">
    <citation type="journal article" date="2017" name="Nat. Commun.">
        <title>In situ click chemistry generation of cyclooxygenase-2 inhibitors.</title>
        <authorList>
            <person name="Bhardwaj A."/>
            <person name="Kaur J."/>
            <person name="Wuest M."/>
            <person name="Wuest F."/>
        </authorList>
    </citation>
    <scope>NUCLEOTIDE SEQUENCE [LARGE SCALE GENOMIC DNA]</scope>
    <source>
        <strain evidence="2">S2_012_000_R3_94</strain>
    </source>
</reference>
<proteinExistence type="predicted"/>
<evidence type="ECO:0000259" key="1">
    <source>
        <dbReference type="Pfam" id="PF13503"/>
    </source>
</evidence>
<evidence type="ECO:0000313" key="3">
    <source>
        <dbReference type="Proteomes" id="UP000315344"/>
    </source>
</evidence>
<evidence type="ECO:0000313" key="2">
    <source>
        <dbReference type="EMBL" id="TKW66909.1"/>
    </source>
</evidence>
<dbReference type="AlphaFoldDB" id="A0A533I5J5"/>
<organism evidence="2 3">
    <name type="scientific">Paracoccus denitrificans</name>
    <dbReference type="NCBI Taxonomy" id="266"/>
    <lineage>
        <taxon>Bacteria</taxon>
        <taxon>Pseudomonadati</taxon>
        <taxon>Pseudomonadota</taxon>
        <taxon>Alphaproteobacteria</taxon>
        <taxon>Rhodobacterales</taxon>
        <taxon>Paracoccaceae</taxon>
        <taxon>Paracoccus</taxon>
    </lineage>
</organism>
<accession>A0A533I5J5</accession>
<comment type="caution">
    <text evidence="2">The sequence shown here is derived from an EMBL/GenBank/DDBJ whole genome shotgun (WGS) entry which is preliminary data.</text>
</comment>
<protein>
    <submittedName>
        <fullName evidence="2">DUF4123 domain-containing protein</fullName>
    </submittedName>
</protein>
<gene>
    <name evidence="2" type="ORF">DI616_07465</name>
</gene>
<dbReference type="EMBL" id="VAFL01000005">
    <property type="protein sequence ID" value="TKW66909.1"/>
    <property type="molecule type" value="Genomic_DNA"/>
</dbReference>
<dbReference type="Pfam" id="PF13503">
    <property type="entry name" value="DUF4123"/>
    <property type="match status" value="1"/>
</dbReference>
<dbReference type="InterPro" id="IPR025391">
    <property type="entry name" value="DUF4123"/>
</dbReference>
<sequence length="283" mass="31467">MNDATNIMVWQAGLRYRDGSRELNHLVLSRSGDRDEIIKAAADLGSPRGWQLDSIGPLVTAPAPCTDPRLIAMVKGASAVMLTTDLRPMIKVSRIFVRGLDAQFGSYPKQDVPAELAEQVFGTPGRSCYALLDGAKIDHLPQMLAGSLLDHDSLFQGKAQQELAEVAPYLVRLERESPFTRRVFTTPGALGGLWGRDGGVLLLSAAPLADIRRQLRKYTRIRDEGGKWFYYRFWEPRVFRASALQYDVATFRDFLGPIEAVLCPDRSEDAMLLFEAPPAETRT</sequence>
<dbReference type="Proteomes" id="UP000315344">
    <property type="component" value="Unassembled WGS sequence"/>
</dbReference>
<name>A0A533I5J5_PARDE</name>